<feature type="domain" description="Transketolase-like pyrimidine-binding" evidence="6">
    <location>
        <begin position="460"/>
        <end position="634"/>
    </location>
</feature>
<dbReference type="EMBL" id="AP029612">
    <property type="protein sequence ID" value="BFG71675.1"/>
    <property type="molecule type" value="Genomic_DNA"/>
</dbReference>
<dbReference type="AlphaFoldDB" id="A0AAT9GM78"/>
<proteinExistence type="predicted"/>
<dbReference type="GO" id="GO:0009083">
    <property type="term" value="P:branched-chain amino acid catabolic process"/>
    <property type="evidence" value="ECO:0007669"/>
    <property type="project" value="TreeGrafter"/>
</dbReference>
<comment type="function">
    <text evidence="2">E1 component of the 2-oxoglutarate dehydrogenase (OGDH) complex which catalyzes the decarboxylation of 2-oxoglutarate, the first step in the conversion of 2-oxoglutarate to succinyl-CoA and CO(2).</text>
</comment>
<evidence type="ECO:0000259" key="6">
    <source>
        <dbReference type="SMART" id="SM00861"/>
    </source>
</evidence>
<dbReference type="PANTHER" id="PTHR42980:SF1">
    <property type="entry name" value="2-OXOISOVALERATE DEHYDROGENASE SUBUNIT BETA, MITOCHONDRIAL"/>
    <property type="match status" value="1"/>
</dbReference>
<dbReference type="InterPro" id="IPR009014">
    <property type="entry name" value="Transketo_C/PFOR_II"/>
</dbReference>
<dbReference type="Pfam" id="PF02779">
    <property type="entry name" value="Transket_pyr"/>
    <property type="match status" value="1"/>
</dbReference>
<dbReference type="GO" id="GO:0003863">
    <property type="term" value="F:branched-chain 2-oxo acid dehydrogenase activity"/>
    <property type="evidence" value="ECO:0007669"/>
    <property type="project" value="UniProtKB-EC"/>
</dbReference>
<dbReference type="InterPro" id="IPR005475">
    <property type="entry name" value="Transketolase-like_Pyr-bd"/>
</dbReference>
<dbReference type="CDD" id="cd02000">
    <property type="entry name" value="TPP_E1_PDC_ADC_BCADC"/>
    <property type="match status" value="1"/>
</dbReference>
<dbReference type="EC" id="1.2.4.4" evidence="3"/>
<dbReference type="Pfam" id="PF00676">
    <property type="entry name" value="E1_dh"/>
    <property type="match status" value="1"/>
</dbReference>
<evidence type="ECO:0000256" key="4">
    <source>
        <dbReference type="ARBA" id="ARBA00023002"/>
    </source>
</evidence>
<dbReference type="InterPro" id="IPR033248">
    <property type="entry name" value="Transketolase_C"/>
</dbReference>
<accession>A0AAT9GM78</accession>
<protein>
    <recommendedName>
        <fullName evidence="3">3-methyl-2-oxobutanoate dehydrogenase (2-methylpropanoyl-transferring)</fullName>
        <ecNumber evidence="3">1.2.4.4</ecNumber>
    </recommendedName>
</protein>
<name>A0AAT9GM78_9BACT</name>
<keyword evidence="4" id="KW-0560">Oxidoreductase</keyword>
<dbReference type="SMART" id="SM00861">
    <property type="entry name" value="Transket_pyr"/>
    <property type="match status" value="1"/>
</dbReference>
<evidence type="ECO:0000256" key="3">
    <source>
        <dbReference type="ARBA" id="ARBA00012277"/>
    </source>
</evidence>
<dbReference type="Gene3D" id="3.40.50.920">
    <property type="match status" value="1"/>
</dbReference>
<dbReference type="Gene3D" id="3.40.50.970">
    <property type="match status" value="2"/>
</dbReference>
<dbReference type="SUPFAM" id="SSF52518">
    <property type="entry name" value="Thiamin diphosphate-binding fold (THDP-binding)"/>
    <property type="match status" value="2"/>
</dbReference>
<evidence type="ECO:0000256" key="5">
    <source>
        <dbReference type="ARBA" id="ARBA00023052"/>
    </source>
</evidence>
<evidence type="ECO:0000313" key="7">
    <source>
        <dbReference type="EMBL" id="BFG71675.1"/>
    </source>
</evidence>
<dbReference type="Pfam" id="PF02780">
    <property type="entry name" value="Transketolase_C"/>
    <property type="match status" value="1"/>
</dbReference>
<gene>
    <name evidence="7" type="ORF">KACHI17_25560</name>
</gene>
<dbReference type="GO" id="GO:0007584">
    <property type="term" value="P:response to nutrient"/>
    <property type="evidence" value="ECO:0007669"/>
    <property type="project" value="TreeGrafter"/>
</dbReference>
<dbReference type="InterPro" id="IPR001017">
    <property type="entry name" value="DH_E1"/>
</dbReference>
<dbReference type="InterPro" id="IPR029061">
    <property type="entry name" value="THDP-binding"/>
</dbReference>
<dbReference type="SUPFAM" id="SSF52922">
    <property type="entry name" value="TK C-terminal domain-like"/>
    <property type="match status" value="1"/>
</dbReference>
<reference evidence="7" key="1">
    <citation type="submission" date="2024-02" db="EMBL/GenBank/DDBJ databases">
        <title>Sediminibacterium planktonica sp. nov. and Sediminibacterium longus sp. nov., isolated from surface lake and river water.</title>
        <authorList>
            <person name="Watanabe K."/>
            <person name="Takemine S."/>
            <person name="Ishii Y."/>
            <person name="Ogata Y."/>
            <person name="Shindo C."/>
            <person name="Suda W."/>
        </authorList>
    </citation>
    <scope>NUCLEOTIDE SEQUENCE</scope>
    <source>
        <strain evidence="7">KACHI17</strain>
    </source>
</reference>
<evidence type="ECO:0000256" key="2">
    <source>
        <dbReference type="ARBA" id="ARBA00003906"/>
    </source>
</evidence>
<comment type="cofactor">
    <cofactor evidence="1">
        <name>thiamine diphosphate</name>
        <dbReference type="ChEBI" id="CHEBI:58937"/>
    </cofactor>
</comment>
<organism evidence="7">
    <name type="scientific">Sediminibacterium sp. KACHI17</name>
    <dbReference type="NCBI Taxonomy" id="1751071"/>
    <lineage>
        <taxon>Bacteria</taxon>
        <taxon>Pseudomonadati</taxon>
        <taxon>Bacteroidota</taxon>
        <taxon>Chitinophagia</taxon>
        <taxon>Chitinophagales</taxon>
        <taxon>Chitinophagaceae</taxon>
        <taxon>Sediminibacterium</taxon>
    </lineage>
</organism>
<sequence length="784" mass="87337">MLSFDGFRNAVIEDYRIAMISREVSLLGRREVLTGKAKFGIFGDGKEVAQIAMAKFFQPGDFRSGYYRDQTFMFATGLASVEQYFAQLYADPDVKNEPFSGGRQMNAHFSTRFVDDNGNWLDLANRKNVSSDIAPTAGQMPRGLGLAFASRCFRSTRNPEAFEQLSHNGNEICFTTIGDASTSEGHFWETINAAGVLQVPLAVFVWDDGYGISVPKNFQTTKGSISSALKGFQKQADTNGIHIYKVKAWDYAGMCEVFEEALQKVRETHEPALFHVEEVTQPQGHSTSGSHERYKSAERLEWEKEWDCIKKMKEWMIENGLASVEELAEVEAAAKETVKEARNRAWEKYVAPIKQQAEKAATLIRQVMVNDIDKYNAIQQMANELAANKEPLRRDILRAIAIVTETAPFSPSAEELKSLRAELLEENTSLYNSHLYNEGTKSALNVPEVKPLIAFDAPTVNGYEVLNKYFDMLFASNPKVYAFGEDVGHIGDVNQGFAGLQDKHGKDRILDTGIRELTIVGQAIGMALRGLRPIAEIQYLDYLLYGLQPLSDDVSTTHFRTKGQQSCPVIIRTRGHRLEGIWHSGSPMGVVINALRGMYVCVPRNMVQAVGMYNTMLQSNDPAIIVECLNGYRLKEKLPDNLLEYTVPLGVPEIIREGADVTIVSYGSTLRIIQDAADRLAAEGIDCEIVDVQTLLPFDLNHVILQSLKKTSRIIFIDEDVPGGAAAYMFNKVMEEQGGYKWLDASPRTLTAKAHRPGYGSDGDYFAKPNAEDVIDAVRALMAE</sequence>
<evidence type="ECO:0000256" key="1">
    <source>
        <dbReference type="ARBA" id="ARBA00001964"/>
    </source>
</evidence>
<keyword evidence="5" id="KW-0786">Thiamine pyrophosphate</keyword>
<dbReference type="PANTHER" id="PTHR42980">
    <property type="entry name" value="2-OXOISOVALERATE DEHYDROGENASE SUBUNIT BETA-RELATED"/>
    <property type="match status" value="1"/>
</dbReference>